<evidence type="ECO:0000313" key="3">
    <source>
        <dbReference type="Proteomes" id="UP000600214"/>
    </source>
</evidence>
<protein>
    <recommendedName>
        <fullName evidence="1">Tail specific protease domain-containing protein</fullName>
    </recommendedName>
</protein>
<dbReference type="InterPro" id="IPR005151">
    <property type="entry name" value="Tail-specific_protease"/>
</dbReference>
<dbReference type="RefSeq" id="WP_188931640.1">
    <property type="nucleotide sequence ID" value="NZ_BMIA01000001.1"/>
</dbReference>
<keyword evidence="3" id="KW-1185">Reference proteome</keyword>
<organism evidence="2 3">
    <name type="scientific">Dyadobacter endophyticus</name>
    <dbReference type="NCBI Taxonomy" id="1749036"/>
    <lineage>
        <taxon>Bacteria</taxon>
        <taxon>Pseudomonadati</taxon>
        <taxon>Bacteroidota</taxon>
        <taxon>Cytophagia</taxon>
        <taxon>Cytophagales</taxon>
        <taxon>Spirosomataceae</taxon>
        <taxon>Dyadobacter</taxon>
    </lineage>
</organism>
<dbReference type="InterPro" id="IPR029045">
    <property type="entry name" value="ClpP/crotonase-like_dom_sf"/>
</dbReference>
<dbReference type="EMBL" id="BMIA01000001">
    <property type="protein sequence ID" value="GGH32544.1"/>
    <property type="molecule type" value="Genomic_DNA"/>
</dbReference>
<dbReference type="PANTHER" id="PTHR32060:SF30">
    <property type="entry name" value="CARBOXY-TERMINAL PROCESSING PROTEASE CTPA"/>
    <property type="match status" value="1"/>
</dbReference>
<dbReference type="SUPFAM" id="SSF52096">
    <property type="entry name" value="ClpP/crotonase"/>
    <property type="match status" value="1"/>
</dbReference>
<sequence>MTHPKLPILWERVLIAFALLLLLSIRGAIGQSKTESDFDRLMETSQLRDDFQSFRTALSQHHPDMYRYRPEESLNQLLDSCQASISGPMSLIRFNNLIRFAVSALECGHTSGSLPGEIMESYAAGVPMFPLKVWFADGHAFVLCSKDENAPAGSEILSIDGEPIENIRRKLMLYLPSDGKIETKKNATLNNDAFLFLYNFIYGVKATYRVSLAAAGGNPREVTLKSAKFENTLCPAYKTGSNARPLEITYPGDSLALLTIRTFSKQRINDANQDFPAFLETAFQELQQRKITRLIIDLRGNGGGDDIYGALLYSYLTVEPFRYFLALQSRSKPVMTANDHPGLAVQQPAKIHFQQKVFVLIDGRTFSTAADFCAIARSNGRAIFIGEETGGGYEGNNSGGTVRVTLPYSSIQIAVPTVRYANAVKPAKLHGRGIIPEYAVTATISDMLEGRDPQLQKAFENHQ</sequence>
<gene>
    <name evidence="2" type="ORF">GCM10007423_22130</name>
</gene>
<evidence type="ECO:0000259" key="1">
    <source>
        <dbReference type="SMART" id="SM00245"/>
    </source>
</evidence>
<proteinExistence type="predicted"/>
<comment type="caution">
    <text evidence="2">The sequence shown here is derived from an EMBL/GenBank/DDBJ whole genome shotgun (WGS) entry which is preliminary data.</text>
</comment>
<reference evidence="3" key="1">
    <citation type="journal article" date="2019" name="Int. J. Syst. Evol. Microbiol.">
        <title>The Global Catalogue of Microorganisms (GCM) 10K type strain sequencing project: providing services to taxonomists for standard genome sequencing and annotation.</title>
        <authorList>
            <consortium name="The Broad Institute Genomics Platform"/>
            <consortium name="The Broad Institute Genome Sequencing Center for Infectious Disease"/>
            <person name="Wu L."/>
            <person name="Ma J."/>
        </authorList>
    </citation>
    <scope>NUCLEOTIDE SEQUENCE [LARGE SCALE GENOMIC DNA]</scope>
    <source>
        <strain evidence="3">CGMCC 1.15288</strain>
    </source>
</reference>
<name>A0ABQ1YQ13_9BACT</name>
<dbReference type="SMART" id="SM00245">
    <property type="entry name" value="TSPc"/>
    <property type="match status" value="1"/>
</dbReference>
<accession>A0ABQ1YQ13</accession>
<dbReference type="PANTHER" id="PTHR32060">
    <property type="entry name" value="TAIL-SPECIFIC PROTEASE"/>
    <property type="match status" value="1"/>
</dbReference>
<dbReference type="Gene3D" id="3.90.226.10">
    <property type="entry name" value="2-enoyl-CoA Hydratase, Chain A, domain 1"/>
    <property type="match status" value="1"/>
</dbReference>
<dbReference type="Pfam" id="PF03572">
    <property type="entry name" value="Peptidase_S41"/>
    <property type="match status" value="1"/>
</dbReference>
<dbReference type="Proteomes" id="UP000600214">
    <property type="component" value="Unassembled WGS sequence"/>
</dbReference>
<evidence type="ECO:0000313" key="2">
    <source>
        <dbReference type="EMBL" id="GGH32544.1"/>
    </source>
</evidence>
<feature type="domain" description="Tail specific protease" evidence="1">
    <location>
        <begin position="217"/>
        <end position="441"/>
    </location>
</feature>